<evidence type="ECO:0000313" key="3">
    <source>
        <dbReference type="Proteomes" id="UP000294902"/>
    </source>
</evidence>
<organism evidence="2 3">
    <name type="scientific">Natranaerovirga pectinivora</name>
    <dbReference type="NCBI Taxonomy" id="682400"/>
    <lineage>
        <taxon>Bacteria</taxon>
        <taxon>Bacillati</taxon>
        <taxon>Bacillota</taxon>
        <taxon>Clostridia</taxon>
        <taxon>Lachnospirales</taxon>
        <taxon>Natranaerovirgaceae</taxon>
        <taxon>Natranaerovirga</taxon>
    </lineage>
</organism>
<dbReference type="AlphaFoldDB" id="A0A4R3MNC4"/>
<dbReference type="EMBL" id="SMAL01000001">
    <property type="protein sequence ID" value="TCT16755.1"/>
    <property type="molecule type" value="Genomic_DNA"/>
</dbReference>
<dbReference type="RefSeq" id="WP_132249090.1">
    <property type="nucleotide sequence ID" value="NZ_SMAL01000001.1"/>
</dbReference>
<accession>A0A4R3MNC4</accession>
<comment type="caution">
    <text evidence="2">The sequence shown here is derived from an EMBL/GenBank/DDBJ whole genome shotgun (WGS) entry which is preliminary data.</text>
</comment>
<dbReference type="Proteomes" id="UP000294902">
    <property type="component" value="Unassembled WGS sequence"/>
</dbReference>
<sequence>MRFEDSNSKLNRYPKTNSLENFADDLFFFYFPLAETNLNTENNNNEVHTDEGSLDNYES</sequence>
<evidence type="ECO:0000313" key="2">
    <source>
        <dbReference type="EMBL" id="TCT16755.1"/>
    </source>
</evidence>
<gene>
    <name evidence="2" type="ORF">EDC18_10150</name>
</gene>
<keyword evidence="3" id="KW-1185">Reference proteome</keyword>
<evidence type="ECO:0000256" key="1">
    <source>
        <dbReference type="SAM" id="MobiDB-lite"/>
    </source>
</evidence>
<name>A0A4R3MNC4_9FIRM</name>
<proteinExistence type="predicted"/>
<feature type="region of interest" description="Disordered" evidence="1">
    <location>
        <begin position="39"/>
        <end position="59"/>
    </location>
</feature>
<protein>
    <submittedName>
        <fullName evidence="2">Uncharacterized protein</fullName>
    </submittedName>
</protein>
<reference evidence="2 3" key="1">
    <citation type="submission" date="2019-03" db="EMBL/GenBank/DDBJ databases">
        <title>Genomic Encyclopedia of Type Strains, Phase IV (KMG-IV): sequencing the most valuable type-strain genomes for metagenomic binning, comparative biology and taxonomic classification.</title>
        <authorList>
            <person name="Goeker M."/>
        </authorList>
    </citation>
    <scope>NUCLEOTIDE SEQUENCE [LARGE SCALE GENOMIC DNA]</scope>
    <source>
        <strain evidence="2 3">DSM 24629</strain>
    </source>
</reference>